<dbReference type="Gene3D" id="2.60.120.260">
    <property type="entry name" value="Galactose-binding domain-like"/>
    <property type="match status" value="2"/>
</dbReference>
<gene>
    <name evidence="8" type="ORF">ML536_03930</name>
</gene>
<keyword evidence="2 6" id="KW-1003">Cell membrane</keyword>
<dbReference type="PANTHER" id="PTHR39083:SF1">
    <property type="entry name" value="CYCLIC DI-GMP-BINDING PROTEIN"/>
    <property type="match status" value="1"/>
</dbReference>
<evidence type="ECO:0000313" key="8">
    <source>
        <dbReference type="EMBL" id="MCI0125969.1"/>
    </source>
</evidence>
<dbReference type="InterPro" id="IPR018513">
    <property type="entry name" value="Cell_synthase_bac"/>
</dbReference>
<dbReference type="RefSeq" id="WP_281735037.1">
    <property type="nucleotide sequence ID" value="NZ_JAKETQ010000001.1"/>
</dbReference>
<feature type="chain" id="PRO_5041486783" description="Cyclic di-GMP-binding protein" evidence="6">
    <location>
        <begin position="25"/>
        <end position="764"/>
    </location>
</feature>
<dbReference type="Proteomes" id="UP001156140">
    <property type="component" value="Unassembled WGS sequence"/>
</dbReference>
<protein>
    <recommendedName>
        <fullName evidence="6">Cyclic di-GMP-binding protein</fullName>
    </recommendedName>
    <alternativeName>
        <fullName evidence="6">Cellulose synthase regulatory subunit</fullName>
    </alternativeName>
</protein>
<keyword evidence="6" id="KW-0135">Cellulose biosynthesis</keyword>
<comment type="subcellular location">
    <subcellularLocation>
        <location evidence="6">Cell inner membrane</location>
    </subcellularLocation>
    <subcellularLocation>
        <location evidence="1">Cell membrane</location>
        <topology evidence="1">Single-pass membrane protein</topology>
    </subcellularLocation>
</comment>
<comment type="caution">
    <text evidence="8">The sequence shown here is derived from an EMBL/GenBank/DDBJ whole genome shotgun (WGS) entry which is preliminary data.</text>
</comment>
<evidence type="ECO:0000256" key="1">
    <source>
        <dbReference type="ARBA" id="ARBA00004162"/>
    </source>
</evidence>
<dbReference type="GO" id="GO:0030244">
    <property type="term" value="P:cellulose biosynthetic process"/>
    <property type="evidence" value="ECO:0007669"/>
    <property type="project" value="UniProtKB-KW"/>
</dbReference>
<keyword evidence="6" id="KW-0732">Signal</keyword>
<sequence length="764" mass="80302">MRGRSATSTAVAILLLALGLPALAQAPAPFDMTPERGNEQPPAPPPTAEPPPQQPATPAPTETPPAPPAPTSAMRYLIPFDTLELNGEEARQGVSLYLTPAQAASPAKLDLGYLNALVVSPEASQLRVDINGTTVLSSPIASSASTQDLSEAIPAGVLKPGANIVEFLATQRHRTDCSVASTYELWSRLDPARTAIRFDDPNAVRLTEVGELAATGVDADGRTTVHLLAPGLQDSPEARQAGLVLAQNLGKALHVPDLRIEIADTLPAATPPGHLNVVMAPAAQLPADAAALAGQGTGQPVASFEQGASANTLVLTGPDWKSVEAAAAEIGKADPDADPTVLPRRADLAYPILRLDNARRIVLGDVGVRTAEFNGRRYTTGFEFALPPDFYSNMFGQATLMLNAAYSSDVLPESQFNIYVNGQIASSTPVLRLGRGFSRDTPINIPMTNFRPGRNKVELEVLLQTEADKACPPGLTQMAPTRFVISANTRLQMPDFARIGAFPDLSAFAGTGAPYADEGSAQVYVGEGGPTLASAMTVVARAAVASGALMPLTMSASPTPDRDAIIVAPLAALPADLVRRSGVAGTVGSGGVGDDSLLDSFRQSSGNSANPFDGIKAWLADRLGLRPQNFWLVRADDGAFVPQSRDGVILSQVRQPEGGVWTYLTIPDETHFLDATRRLAETVNWRAISGRVSALGADDPAVVSITPNRVTLVQTQPPSLTNYRLIAANWLSSNILEFTLLLGAIAVLLTLATWGLLKTVGRKS</sequence>
<feature type="signal peptide" evidence="6">
    <location>
        <begin position="1"/>
        <end position="24"/>
    </location>
</feature>
<keyword evidence="5 6" id="KW-0472">Membrane</keyword>
<keyword evidence="6" id="KW-0997">Cell inner membrane</keyword>
<feature type="transmembrane region" description="Helical" evidence="6">
    <location>
        <begin position="738"/>
        <end position="757"/>
    </location>
</feature>
<comment type="similarity">
    <text evidence="6">Belongs to the AcsB/BcsB family.</text>
</comment>
<keyword evidence="3 6" id="KW-0812">Transmembrane</keyword>
<dbReference type="GO" id="GO:0006011">
    <property type="term" value="P:UDP-alpha-D-glucose metabolic process"/>
    <property type="evidence" value="ECO:0007669"/>
    <property type="project" value="InterPro"/>
</dbReference>
<evidence type="ECO:0000256" key="3">
    <source>
        <dbReference type="ARBA" id="ARBA00022692"/>
    </source>
</evidence>
<keyword evidence="9" id="KW-1185">Reference proteome</keyword>
<organism evidence="8 9">
    <name type="scientific">Paradevosia shaoguanensis</name>
    <dbReference type="NCBI Taxonomy" id="1335043"/>
    <lineage>
        <taxon>Bacteria</taxon>
        <taxon>Pseudomonadati</taxon>
        <taxon>Pseudomonadota</taxon>
        <taxon>Alphaproteobacteria</taxon>
        <taxon>Hyphomicrobiales</taxon>
        <taxon>Devosiaceae</taxon>
        <taxon>Paradevosia</taxon>
    </lineage>
</organism>
<feature type="region of interest" description="Disordered" evidence="7">
    <location>
        <begin position="27"/>
        <end position="73"/>
    </location>
</feature>
<proteinExistence type="inferred from homology"/>
<name>A0AA41UC65_9HYPH</name>
<evidence type="ECO:0000256" key="6">
    <source>
        <dbReference type="RuleBase" id="RU365021"/>
    </source>
</evidence>
<dbReference type="AlphaFoldDB" id="A0AA41UC65"/>
<accession>A0AA41UC65</accession>
<evidence type="ECO:0000256" key="7">
    <source>
        <dbReference type="SAM" id="MobiDB-lite"/>
    </source>
</evidence>
<dbReference type="PANTHER" id="PTHR39083">
    <property type="entry name" value="CYCLIC DI-GMP-BINDING PROTEIN"/>
    <property type="match status" value="1"/>
</dbReference>
<comment type="pathway">
    <text evidence="6">Glycan metabolism; bacterial cellulose biosynthesis.</text>
</comment>
<evidence type="ECO:0000256" key="5">
    <source>
        <dbReference type="ARBA" id="ARBA00023136"/>
    </source>
</evidence>
<reference evidence="8" key="1">
    <citation type="submission" date="2022-03" db="EMBL/GenBank/DDBJ databases">
        <title>The complete genome sequence of a Methyloterrigena soli.</title>
        <authorList>
            <person name="Zi Z."/>
        </authorList>
    </citation>
    <scope>NUCLEOTIDE SEQUENCE</scope>
    <source>
        <strain evidence="8">M48</strain>
    </source>
</reference>
<keyword evidence="6" id="KW-0973">c-di-GMP</keyword>
<evidence type="ECO:0000256" key="4">
    <source>
        <dbReference type="ARBA" id="ARBA00022989"/>
    </source>
</evidence>
<dbReference type="GO" id="GO:0005886">
    <property type="term" value="C:plasma membrane"/>
    <property type="evidence" value="ECO:0007669"/>
    <property type="project" value="UniProtKB-SubCell"/>
</dbReference>
<dbReference type="Pfam" id="PF03170">
    <property type="entry name" value="BcsB"/>
    <property type="match status" value="1"/>
</dbReference>
<evidence type="ECO:0000313" key="9">
    <source>
        <dbReference type="Proteomes" id="UP001156140"/>
    </source>
</evidence>
<feature type="compositionally biased region" description="Pro residues" evidence="7">
    <location>
        <begin position="41"/>
        <end position="70"/>
    </location>
</feature>
<evidence type="ECO:0000256" key="2">
    <source>
        <dbReference type="ARBA" id="ARBA00022475"/>
    </source>
</evidence>
<keyword evidence="4 6" id="KW-1133">Transmembrane helix</keyword>
<comment type="subunit">
    <text evidence="6">Tightly associated with the cellulose synthase catalytic subunit.</text>
</comment>
<dbReference type="EMBL" id="JALAZD010000001">
    <property type="protein sequence ID" value="MCI0125969.1"/>
    <property type="molecule type" value="Genomic_DNA"/>
</dbReference>
<comment type="function">
    <text evidence="6">Binds the cellulose synthase activator, bis-(3'-5') cyclic diguanylic acid (c-di-GMP).</text>
</comment>